<geneLocation type="plasmid" evidence="2 3">
    <name>pAcX50f</name>
</geneLocation>
<keyword evidence="3" id="KW-1185">Reference proteome</keyword>
<dbReference type="SUPFAM" id="SSF54427">
    <property type="entry name" value="NTF2-like"/>
    <property type="match status" value="1"/>
</dbReference>
<gene>
    <name evidence="2" type="ORF">Achr_f130</name>
</gene>
<dbReference type="Gene3D" id="3.10.450.50">
    <property type="match status" value="1"/>
</dbReference>
<dbReference type="InterPro" id="IPR032710">
    <property type="entry name" value="NTF2-like_dom_sf"/>
</dbReference>
<proteinExistence type="predicted"/>
<dbReference type="InterPro" id="IPR037401">
    <property type="entry name" value="SnoaL-like"/>
</dbReference>
<dbReference type="KEGG" id="acx:Achr_f130"/>
<evidence type="ECO:0000259" key="1">
    <source>
        <dbReference type="Pfam" id="PF13474"/>
    </source>
</evidence>
<reference evidence="2 3" key="1">
    <citation type="journal article" date="2015" name="PLoS ONE">
        <title>Azotobacter Genomes: The Genome of Azotobacter chroococcum NCIMB 8003 (ATCC 4412).</title>
        <authorList>
            <person name="Robson R.L."/>
            <person name="Jones R."/>
            <person name="Robson R.M."/>
            <person name="Schwartz A."/>
            <person name="Richardson T.H."/>
        </authorList>
    </citation>
    <scope>NUCLEOTIDE SEQUENCE [LARGE SCALE GENOMIC DNA]</scope>
    <source>
        <strain evidence="2 3">NCIMB 8003</strain>
        <plasmid evidence="3">Plasmid pAcX50f</plasmid>
    </source>
</reference>
<dbReference type="RefSeq" id="WP_040107277.1">
    <property type="nucleotide sequence ID" value="NZ_CP010421.1"/>
</dbReference>
<dbReference type="EMBL" id="CP010421">
    <property type="protein sequence ID" value="AJE23711.1"/>
    <property type="molecule type" value="Genomic_DNA"/>
</dbReference>
<sequence>MSKAPHAVKQLIEAADRAITAEDFDALMDFYADDATLVIKPGLQAKGKEQIRRAFIAIADHFNHSLIVTQGEVEIIEGADVALVIMETHLKAIDKDGSAIKTSRRATYVFRRYPDDKWLCVVDNSYGTDLLGVEANV</sequence>
<evidence type="ECO:0000313" key="3">
    <source>
        <dbReference type="Proteomes" id="UP000068210"/>
    </source>
</evidence>
<dbReference type="Proteomes" id="UP000068210">
    <property type="component" value="Plasmid pAcX50f"/>
</dbReference>
<dbReference type="Pfam" id="PF13474">
    <property type="entry name" value="SnoaL_3"/>
    <property type="match status" value="1"/>
</dbReference>
<dbReference type="AlphaFoldDB" id="A0A0C4WSN2"/>
<dbReference type="HOGENOM" id="CLU_137417_1_0_6"/>
<evidence type="ECO:0000313" key="2">
    <source>
        <dbReference type="EMBL" id="AJE23711.1"/>
    </source>
</evidence>
<feature type="domain" description="SnoaL-like" evidence="1">
    <location>
        <begin position="8"/>
        <end position="115"/>
    </location>
</feature>
<dbReference type="NCBIfam" id="TIGR02246">
    <property type="entry name" value="SgcJ/EcaC family oxidoreductase"/>
    <property type="match status" value="1"/>
</dbReference>
<name>A0A0C4WSN2_9GAMM</name>
<keyword evidence="2" id="KW-0614">Plasmid</keyword>
<protein>
    <recommendedName>
        <fullName evidence="1">SnoaL-like domain-containing protein</fullName>
    </recommendedName>
</protein>
<organism evidence="2 3">
    <name type="scientific">Azotobacter chroococcum NCIMB 8003</name>
    <dbReference type="NCBI Taxonomy" id="1328314"/>
    <lineage>
        <taxon>Bacteria</taxon>
        <taxon>Pseudomonadati</taxon>
        <taxon>Pseudomonadota</taxon>
        <taxon>Gammaproteobacteria</taxon>
        <taxon>Pseudomonadales</taxon>
        <taxon>Pseudomonadaceae</taxon>
        <taxon>Azotobacter</taxon>
    </lineage>
</organism>
<dbReference type="InterPro" id="IPR011944">
    <property type="entry name" value="Steroid_delta5-4_isomerase"/>
</dbReference>
<accession>A0A0C4WSN2</accession>